<gene>
    <name evidence="1" type="ORF">MJO28_008132</name>
</gene>
<comment type="caution">
    <text evidence="1">The sequence shown here is derived from an EMBL/GenBank/DDBJ whole genome shotgun (WGS) entry which is preliminary data.</text>
</comment>
<sequence>MTYPSSRFDPTTFHLGCLPPPTPPCILSAMNTQSLANHKSTRHRRASQLPWIFNLPIQLDSTNPFRWRKRYKSVQQTIPKDSDYYHRTVHQIEEGMKKRKGISLSANYQNRTCKRPADEAIETSIDKLDVDHDGFVPCDHVLSLAEEEGLGIFFSGQDQESKSILISSKTKQPRDDVVHKSPNLLITAMTSKLKKLISSNKPRKTILPSHPLSFLKKKIHIIIFQTFPLQGYVRVLMMRLNFKRLVLDENGHPLLRVTATPWRA</sequence>
<proteinExistence type="predicted"/>
<evidence type="ECO:0000313" key="1">
    <source>
        <dbReference type="EMBL" id="KAI7949311.1"/>
    </source>
</evidence>
<keyword evidence="2" id="KW-1185">Reference proteome</keyword>
<dbReference type="Proteomes" id="UP001060170">
    <property type="component" value="Chromosome 8"/>
</dbReference>
<name>A0ACC0EBT8_9BASI</name>
<evidence type="ECO:0000313" key="2">
    <source>
        <dbReference type="Proteomes" id="UP001060170"/>
    </source>
</evidence>
<organism evidence="1 2">
    <name type="scientific">Puccinia striiformis f. sp. tritici</name>
    <dbReference type="NCBI Taxonomy" id="168172"/>
    <lineage>
        <taxon>Eukaryota</taxon>
        <taxon>Fungi</taxon>
        <taxon>Dikarya</taxon>
        <taxon>Basidiomycota</taxon>
        <taxon>Pucciniomycotina</taxon>
        <taxon>Pucciniomycetes</taxon>
        <taxon>Pucciniales</taxon>
        <taxon>Pucciniaceae</taxon>
        <taxon>Puccinia</taxon>
    </lineage>
</organism>
<dbReference type="EMBL" id="CM045872">
    <property type="protein sequence ID" value="KAI7949311.1"/>
    <property type="molecule type" value="Genomic_DNA"/>
</dbReference>
<reference evidence="2" key="2">
    <citation type="journal article" date="2018" name="Mol. Plant Microbe Interact.">
        <title>Genome sequence resources for the wheat stripe rust pathogen (Puccinia striiformis f. sp. tritici) and the barley stripe rust pathogen (Puccinia striiformis f. sp. hordei).</title>
        <authorList>
            <person name="Xia C."/>
            <person name="Wang M."/>
            <person name="Yin C."/>
            <person name="Cornejo O.E."/>
            <person name="Hulbert S.H."/>
            <person name="Chen X."/>
        </authorList>
    </citation>
    <scope>NUCLEOTIDE SEQUENCE [LARGE SCALE GENOMIC DNA]</scope>
    <source>
        <strain evidence="2">93-210</strain>
    </source>
</reference>
<reference evidence="2" key="1">
    <citation type="journal article" date="2018" name="BMC Genomics">
        <title>Genomic insights into host adaptation between the wheat stripe rust pathogen (Puccinia striiformis f. sp. tritici) and the barley stripe rust pathogen (Puccinia striiformis f. sp. hordei).</title>
        <authorList>
            <person name="Xia C."/>
            <person name="Wang M."/>
            <person name="Yin C."/>
            <person name="Cornejo O.E."/>
            <person name="Hulbert S.H."/>
            <person name="Chen X."/>
        </authorList>
    </citation>
    <scope>NUCLEOTIDE SEQUENCE [LARGE SCALE GENOMIC DNA]</scope>
    <source>
        <strain evidence="2">93-210</strain>
    </source>
</reference>
<reference evidence="1 2" key="3">
    <citation type="journal article" date="2022" name="Microbiol. Spectr.">
        <title>Folding features and dynamics of 3D genome architecture in plant fungal pathogens.</title>
        <authorList>
            <person name="Xia C."/>
        </authorList>
    </citation>
    <scope>NUCLEOTIDE SEQUENCE [LARGE SCALE GENOMIC DNA]</scope>
    <source>
        <strain evidence="1 2">93-210</strain>
    </source>
</reference>
<protein>
    <submittedName>
        <fullName evidence="1">Uncharacterized protein</fullName>
    </submittedName>
</protein>
<accession>A0ACC0EBT8</accession>
<feature type="non-terminal residue" evidence="1">
    <location>
        <position position="264"/>
    </location>
</feature>